<evidence type="ECO:0000313" key="2">
    <source>
        <dbReference type="Proteomes" id="UP000658720"/>
    </source>
</evidence>
<protein>
    <submittedName>
        <fullName evidence="1">Uncharacterized protein</fullName>
    </submittedName>
</protein>
<dbReference type="EMBL" id="JADEVV010000004">
    <property type="protein sequence ID" value="MBE9252697.1"/>
    <property type="molecule type" value="Genomic_DNA"/>
</dbReference>
<proteinExistence type="predicted"/>
<comment type="caution">
    <text evidence="1">The sequence shown here is derived from an EMBL/GenBank/DDBJ whole genome shotgun (WGS) entry which is preliminary data.</text>
</comment>
<accession>A0ABR9VMY6</accession>
<keyword evidence="2" id="KW-1185">Reference proteome</keyword>
<name>A0ABR9VMY6_9SYNC</name>
<organism evidence="1 2">
    <name type="scientific">Synechocystis salina LEGE 00031</name>
    <dbReference type="NCBI Taxonomy" id="1828736"/>
    <lineage>
        <taxon>Bacteria</taxon>
        <taxon>Bacillati</taxon>
        <taxon>Cyanobacteriota</taxon>
        <taxon>Cyanophyceae</taxon>
        <taxon>Synechococcales</taxon>
        <taxon>Merismopediaceae</taxon>
        <taxon>Synechocystis</taxon>
    </lineage>
</organism>
<dbReference type="Proteomes" id="UP000658720">
    <property type="component" value="Unassembled WGS sequence"/>
</dbReference>
<reference evidence="1 2" key="1">
    <citation type="submission" date="2020-10" db="EMBL/GenBank/DDBJ databases">
        <authorList>
            <person name="Castelo-Branco R."/>
            <person name="Eusebio N."/>
            <person name="Adriana R."/>
            <person name="Vieira A."/>
            <person name="Brugerolle De Fraissinette N."/>
            <person name="Rezende De Castro R."/>
            <person name="Schneider M.P."/>
            <person name="Vasconcelos V."/>
            <person name="Leao P.N."/>
        </authorList>
    </citation>
    <scope>NUCLEOTIDE SEQUENCE [LARGE SCALE GENOMIC DNA]</scope>
    <source>
        <strain evidence="1 2">LEGE 00031</strain>
    </source>
</reference>
<evidence type="ECO:0000313" key="1">
    <source>
        <dbReference type="EMBL" id="MBE9252697.1"/>
    </source>
</evidence>
<dbReference type="RefSeq" id="WP_194018762.1">
    <property type="nucleotide sequence ID" value="NZ_JADEVV010000004.1"/>
</dbReference>
<sequence>MLFQFPPLIQAGIEAGKFAPVFSNGTPLGIARDVATGRFIGPAVGVINNGASLSPLTVPVNLAMGGFQIYQMNQGFQSLQASISVLQTTTAIIGVGVAATTILSAVNLYQTLKLRKAVEQLDIKVDQGFLDIRQALDAQGEEIITAVERAIYDINFEQHRVVLVRAYGLFTQAINRLASAVKIQDLVRRNAEIDAVRGMLYQAHADYANHQLMEEVSAPAKLRRFECAWIIEQTIIATYQLQEEFVVSGHRTEALQSEIKHNLVNVIDASESIEDLEFIFPEIVRINNHDLLLLENWKNSLNWLETLPESELKQLQSADFSAQMEQTKNTSIISFKKPVEQLFYDDFLSKSHPYALDTYLRILINKSIKREIQDYIIQQAEAMKYYSLNVKNLSLSSEVSLANMFWYFRSREVEEKTTD</sequence>
<gene>
    <name evidence="1" type="ORF">IQ217_02280</name>
</gene>